<keyword evidence="2" id="KW-1185">Reference proteome</keyword>
<dbReference type="PANTHER" id="PTHR47481:SF22">
    <property type="entry name" value="RETROTRANSPOSON GAG DOMAIN-CONTAINING PROTEIN"/>
    <property type="match status" value="1"/>
</dbReference>
<dbReference type="Proteomes" id="UP000504603">
    <property type="component" value="Unplaced"/>
</dbReference>
<dbReference type="AlphaFoldDB" id="A0A6J1CLV9"/>
<reference evidence="3" key="1">
    <citation type="submission" date="2025-08" db="UniProtKB">
        <authorList>
            <consortium name="RefSeq"/>
        </authorList>
    </citation>
    <scope>IDENTIFICATION</scope>
    <source>
        <strain evidence="3">OHB3-1</strain>
    </source>
</reference>
<gene>
    <name evidence="3" type="primary">LOC111012809</name>
</gene>
<name>A0A6J1CLV9_MOMCH</name>
<evidence type="ECO:0000313" key="2">
    <source>
        <dbReference type="Proteomes" id="UP000504603"/>
    </source>
</evidence>
<protein>
    <submittedName>
        <fullName evidence="3">Uncharacterized protein LOC111012809</fullName>
    </submittedName>
</protein>
<dbReference type="OrthoDB" id="1845088at2759"/>
<evidence type="ECO:0000256" key="1">
    <source>
        <dbReference type="SAM" id="MobiDB-lite"/>
    </source>
</evidence>
<dbReference type="PANTHER" id="PTHR47481">
    <property type="match status" value="1"/>
</dbReference>
<sequence length="345" mass="38232">MSPIIACDVLSMATSRDVWKALEDLYETANKARINQLKTSLQTTRKNQLKMSDYLSTMKQLADCLTLAGEPISTSSLLSSVLTGLNAEYLQIICQINAKENISWQEVHATLITFENILIHLNNVSIADVSGPSANYTYNKSVSQNWNPHQQGQGRGQGRNSRGRNRGGRFQGQRSNSSRPTCQVCGKIGHLAVVCYHRLNMQYMGNTPQGGNQAPNAYITGPEVIIDPNWLIDSGATNHKTNDATNLGQQAEYQGNENLTVGNRYKLAIAHVGSTVICQKETMDKETGRIMLEGKLNQGLYQLDLLKPKRSKFIQNKRAMQSTHHVAQVNSECQSSSPQVHLMKV</sequence>
<evidence type="ECO:0000313" key="3">
    <source>
        <dbReference type="RefSeq" id="XP_022142770.1"/>
    </source>
</evidence>
<organism evidence="2 3">
    <name type="scientific">Momordica charantia</name>
    <name type="common">Bitter gourd</name>
    <name type="synonym">Balsam pear</name>
    <dbReference type="NCBI Taxonomy" id="3673"/>
    <lineage>
        <taxon>Eukaryota</taxon>
        <taxon>Viridiplantae</taxon>
        <taxon>Streptophyta</taxon>
        <taxon>Embryophyta</taxon>
        <taxon>Tracheophyta</taxon>
        <taxon>Spermatophyta</taxon>
        <taxon>Magnoliopsida</taxon>
        <taxon>eudicotyledons</taxon>
        <taxon>Gunneridae</taxon>
        <taxon>Pentapetalae</taxon>
        <taxon>rosids</taxon>
        <taxon>fabids</taxon>
        <taxon>Cucurbitales</taxon>
        <taxon>Cucurbitaceae</taxon>
        <taxon>Momordiceae</taxon>
        <taxon>Momordica</taxon>
    </lineage>
</organism>
<feature type="region of interest" description="Disordered" evidence="1">
    <location>
        <begin position="140"/>
        <end position="181"/>
    </location>
</feature>
<feature type="compositionally biased region" description="Polar residues" evidence="1">
    <location>
        <begin position="140"/>
        <end position="149"/>
    </location>
</feature>
<accession>A0A6J1CLV9</accession>
<dbReference type="RefSeq" id="XP_022142770.1">
    <property type="nucleotide sequence ID" value="XM_022287078.1"/>
</dbReference>
<dbReference type="Pfam" id="PF14223">
    <property type="entry name" value="Retrotran_gag_2"/>
    <property type="match status" value="1"/>
</dbReference>
<dbReference type="KEGG" id="mcha:111012809"/>
<proteinExistence type="predicted"/>
<dbReference type="GeneID" id="111012809"/>